<reference evidence="2" key="1">
    <citation type="journal article" date="2014" name="Proc. Natl. Acad. Sci. U.S.A.">
        <title>Extensive sampling of basidiomycete genomes demonstrates inadequacy of the white-rot/brown-rot paradigm for wood decay fungi.</title>
        <authorList>
            <person name="Riley R."/>
            <person name="Salamov A.A."/>
            <person name="Brown D.W."/>
            <person name="Nagy L.G."/>
            <person name="Floudas D."/>
            <person name="Held B.W."/>
            <person name="Levasseur A."/>
            <person name="Lombard V."/>
            <person name="Morin E."/>
            <person name="Otillar R."/>
            <person name="Lindquist E.A."/>
            <person name="Sun H."/>
            <person name="LaButti K.M."/>
            <person name="Schmutz J."/>
            <person name="Jabbour D."/>
            <person name="Luo H."/>
            <person name="Baker S.E."/>
            <person name="Pisabarro A.G."/>
            <person name="Walton J.D."/>
            <person name="Blanchette R.A."/>
            <person name="Henrissat B."/>
            <person name="Martin F."/>
            <person name="Cullen D."/>
            <person name="Hibbett D.S."/>
            <person name="Grigoriev I.V."/>
        </authorList>
    </citation>
    <scope>NUCLEOTIDE SEQUENCE [LARGE SCALE GENOMIC DNA]</scope>
    <source>
        <strain evidence="2">CBS 339.88</strain>
    </source>
</reference>
<dbReference type="Proteomes" id="UP000027222">
    <property type="component" value="Unassembled WGS sequence"/>
</dbReference>
<evidence type="ECO:0008006" key="3">
    <source>
        <dbReference type="Google" id="ProtNLM"/>
    </source>
</evidence>
<evidence type="ECO:0000313" key="1">
    <source>
        <dbReference type="EMBL" id="KDR86167.1"/>
    </source>
</evidence>
<organism evidence="1 2">
    <name type="scientific">Galerina marginata (strain CBS 339.88)</name>
    <dbReference type="NCBI Taxonomy" id="685588"/>
    <lineage>
        <taxon>Eukaryota</taxon>
        <taxon>Fungi</taxon>
        <taxon>Dikarya</taxon>
        <taxon>Basidiomycota</taxon>
        <taxon>Agaricomycotina</taxon>
        <taxon>Agaricomycetes</taxon>
        <taxon>Agaricomycetidae</taxon>
        <taxon>Agaricales</taxon>
        <taxon>Agaricineae</taxon>
        <taxon>Strophariaceae</taxon>
        <taxon>Galerina</taxon>
    </lineage>
</organism>
<dbReference type="EMBL" id="KL142367">
    <property type="protein sequence ID" value="KDR86167.1"/>
    <property type="molecule type" value="Genomic_DNA"/>
</dbReference>
<evidence type="ECO:0000313" key="2">
    <source>
        <dbReference type="Proteomes" id="UP000027222"/>
    </source>
</evidence>
<dbReference type="AlphaFoldDB" id="A0A067TUY5"/>
<gene>
    <name evidence="1" type="ORF">GALMADRAFT_132751</name>
</gene>
<keyword evidence="2" id="KW-1185">Reference proteome</keyword>
<name>A0A067TUY5_GALM3</name>
<sequence length="555" mass="63153">MTERKTTEYLVLPSSGGPLSQQIGQNRDNISSPNPPILNLHSDILWWIFWLNADMEDEAKEQEEIAAIDTLRYSSQVCSRWRQIILSFSSLWGQVINLSRLEHDDWRDEVLCRTGRSLLSVLWVYPDLKRLSEDVAAEILGRHWDRIRWLEIDFTTCEFLGDFNIVQFWNIFHRPSEVLATFRVFFDCVDQIPSPILSPSDFIVFNNLAPALRVYFAPNIKFNLDAPWLANIRFLALNGQVSAYDVIQAIPHMPFLEILADKTSNAMACTGDAVSSLPQITAPSIKEIILSSTSDLRPYMDFLAQIKPAAGCHLYFNHLSRDFDLETLSLANRVLYDYSRCCNVAKAIDLLLVLSPFSFNFEAQIPREGKFCFKVEFYRDIPRDIVEAFFAALPSVEFREVKALSLEISPRVLEPADSRIIRFILSVPSVETLTVTPNTLDFLLNLPSDILAPSFPLLYTVEISRLPGKELSTIEQFLTSRILIGRPVGVLYIPINRDFYTDLRSLEEYTGLKIILQGDGEEYQHTCGNGRKDALLIPPKYPSDLSSSESSSEGE</sequence>
<dbReference type="HOGENOM" id="CLU_030662_0_0_1"/>
<proteinExistence type="predicted"/>
<accession>A0A067TUY5</accession>
<protein>
    <recommendedName>
        <fullName evidence="3">F-box domain-containing protein</fullName>
    </recommendedName>
</protein>
<dbReference type="OrthoDB" id="2856616at2759"/>